<keyword evidence="2" id="KW-0678">Repressor</keyword>
<dbReference type="Proteomes" id="UP000694240">
    <property type="component" value="Chromosome 1"/>
</dbReference>
<dbReference type="InterPro" id="IPR003822">
    <property type="entry name" value="PAH"/>
</dbReference>
<keyword evidence="6" id="KW-1185">Reference proteome</keyword>
<evidence type="ECO:0000313" key="5">
    <source>
        <dbReference type="EMBL" id="KAG7647375.1"/>
    </source>
</evidence>
<organism evidence="5 6">
    <name type="scientific">Arabidopsis thaliana x Arabidopsis arenosa</name>
    <dbReference type="NCBI Taxonomy" id="1240361"/>
    <lineage>
        <taxon>Eukaryota</taxon>
        <taxon>Viridiplantae</taxon>
        <taxon>Streptophyta</taxon>
        <taxon>Embryophyta</taxon>
        <taxon>Tracheophyta</taxon>
        <taxon>Spermatophyta</taxon>
        <taxon>Magnoliopsida</taxon>
        <taxon>eudicotyledons</taxon>
        <taxon>Gunneridae</taxon>
        <taxon>Pentapetalae</taxon>
        <taxon>rosids</taxon>
        <taxon>malvids</taxon>
        <taxon>Brassicales</taxon>
        <taxon>Brassicaceae</taxon>
        <taxon>Camelineae</taxon>
        <taxon>Arabidopsis</taxon>
    </lineage>
</organism>
<dbReference type="FunFam" id="1.20.1160.11:FF:000009">
    <property type="entry name" value="F3I6.18 protein"/>
    <property type="match status" value="1"/>
</dbReference>
<sequence>MTNLICFDEHKSLSLNNGLGQFHTMAGGSKSPASSLEDGKAYVNAVKVALEEAEPAKYQEFLRLFHEVIARRMGMATFSARMQDLLKDHPSLCLGLNVMLAPEYQRAIPPEASEEFHKVVGRSVPRPEPTIDDATSYLIAVKEAFHDEPAKYEEMLKLLNDFKARRVNAASVIARVEELMKDHSNLLFGFCVFLSATTSFTTKLKAKFQGDGSQVVDSVLQIMRMYGEGNKSKHDAYQEIVALVQGHDDLVMELSQIFTDPSTRV</sequence>
<dbReference type="PANTHER" id="PTHR12346:SF0">
    <property type="entry name" value="SIN3A, ISOFORM G"/>
    <property type="match status" value="1"/>
</dbReference>
<comment type="subcellular location">
    <subcellularLocation>
        <location evidence="1 4">Nucleus</location>
    </subcellularLocation>
</comment>
<name>A0A8T2GJ68_9BRAS</name>
<dbReference type="PANTHER" id="PTHR12346">
    <property type="entry name" value="SIN3B-RELATED"/>
    <property type="match status" value="1"/>
</dbReference>
<dbReference type="FunFam" id="1.20.1160.11:FF:000001">
    <property type="entry name" value="Paired amphipathic helix protein Sin3"/>
    <property type="match status" value="2"/>
</dbReference>
<keyword evidence="3 4" id="KW-0539">Nucleus</keyword>
<evidence type="ECO:0000256" key="4">
    <source>
        <dbReference type="PROSITE-ProRule" id="PRU00810"/>
    </source>
</evidence>
<reference evidence="5 6" key="1">
    <citation type="submission" date="2020-12" db="EMBL/GenBank/DDBJ databases">
        <title>Concerted genomic and epigenomic changes stabilize Arabidopsis allopolyploids.</title>
        <authorList>
            <person name="Chen Z."/>
        </authorList>
    </citation>
    <scope>NUCLEOTIDE SEQUENCE [LARGE SCALE GENOMIC DNA]</scope>
    <source>
        <strain evidence="5">Allo738</strain>
        <tissue evidence="5">Leaf</tissue>
    </source>
</reference>
<dbReference type="GO" id="GO:0000122">
    <property type="term" value="P:negative regulation of transcription by RNA polymerase II"/>
    <property type="evidence" value="ECO:0007669"/>
    <property type="project" value="TreeGrafter"/>
</dbReference>
<dbReference type="EMBL" id="JAEFBK010000001">
    <property type="protein sequence ID" value="KAG7647375.1"/>
    <property type="molecule type" value="Genomic_DNA"/>
</dbReference>
<dbReference type="GO" id="GO:0000118">
    <property type="term" value="C:histone deacetylase complex"/>
    <property type="evidence" value="ECO:0007669"/>
    <property type="project" value="TreeGrafter"/>
</dbReference>
<evidence type="ECO:0000256" key="3">
    <source>
        <dbReference type="ARBA" id="ARBA00023242"/>
    </source>
</evidence>
<dbReference type="Pfam" id="PF02671">
    <property type="entry name" value="PAH"/>
    <property type="match status" value="3"/>
</dbReference>
<dbReference type="AlphaFoldDB" id="A0A8T2GJ68"/>
<protein>
    <submittedName>
        <fullName evidence="5">Paired amphipathic helix superfamily</fullName>
    </submittedName>
</protein>
<proteinExistence type="predicted"/>
<evidence type="ECO:0000256" key="2">
    <source>
        <dbReference type="ARBA" id="ARBA00022491"/>
    </source>
</evidence>
<accession>A0A8T2GJ68</accession>
<comment type="caution">
    <text evidence="5">The sequence shown here is derived from an EMBL/GenBank/DDBJ whole genome shotgun (WGS) entry which is preliminary data.</text>
</comment>
<dbReference type="PROSITE" id="PS51477">
    <property type="entry name" value="PAH"/>
    <property type="match status" value="2"/>
</dbReference>
<dbReference type="GO" id="GO:0000785">
    <property type="term" value="C:chromatin"/>
    <property type="evidence" value="ECO:0007669"/>
    <property type="project" value="TreeGrafter"/>
</dbReference>
<gene>
    <name evidence="5" type="ORF">ISN45_At01g024170</name>
</gene>
<evidence type="ECO:0000256" key="1">
    <source>
        <dbReference type="ARBA" id="ARBA00004123"/>
    </source>
</evidence>
<evidence type="ECO:0000313" key="6">
    <source>
        <dbReference type="Proteomes" id="UP000694240"/>
    </source>
</evidence>
<dbReference type="InterPro" id="IPR039774">
    <property type="entry name" value="Sin3-like"/>
</dbReference>
<dbReference type="GO" id="GO:0003714">
    <property type="term" value="F:transcription corepressor activity"/>
    <property type="evidence" value="ECO:0007669"/>
    <property type="project" value="InterPro"/>
</dbReference>